<evidence type="ECO:0000313" key="2">
    <source>
        <dbReference type="Proteomes" id="UP000708576"/>
    </source>
</evidence>
<organism evidence="1 2">
    <name type="scientific">Carboxylicivirga linearis</name>
    <dbReference type="NCBI Taxonomy" id="1628157"/>
    <lineage>
        <taxon>Bacteria</taxon>
        <taxon>Pseudomonadati</taxon>
        <taxon>Bacteroidota</taxon>
        <taxon>Bacteroidia</taxon>
        <taxon>Marinilabiliales</taxon>
        <taxon>Marinilabiliaceae</taxon>
        <taxon>Carboxylicivirga</taxon>
    </lineage>
</organism>
<dbReference type="InterPro" id="IPR035223">
    <property type="entry name" value="DUF5335"/>
</dbReference>
<name>A0ABS5K1T7_9BACT</name>
<dbReference type="Proteomes" id="UP000708576">
    <property type="component" value="Unassembled WGS sequence"/>
</dbReference>
<dbReference type="RefSeq" id="WP_212220287.1">
    <property type="nucleotide sequence ID" value="NZ_JAGUCO010000040.1"/>
</dbReference>
<protein>
    <submittedName>
        <fullName evidence="1">DUF5335 family protein</fullName>
    </submittedName>
</protein>
<reference evidence="1 2" key="1">
    <citation type="journal article" date="2015" name="Int. J. Syst. Evol. Microbiol.">
        <title>Carboxylicivirga linearis sp. nov., isolated from a sea cucumber culture pond.</title>
        <authorList>
            <person name="Wang F.Q."/>
            <person name="Zhou Y.X."/>
            <person name="Lin X.Z."/>
            <person name="Chen G.J."/>
            <person name="Du Z.J."/>
        </authorList>
    </citation>
    <scope>NUCLEOTIDE SEQUENCE [LARGE SCALE GENOMIC DNA]</scope>
    <source>
        <strain evidence="1 2">FB218</strain>
    </source>
</reference>
<dbReference type="Pfam" id="PF17269">
    <property type="entry name" value="DUF5335"/>
    <property type="match status" value="1"/>
</dbReference>
<gene>
    <name evidence="1" type="ORF">KEM10_22730</name>
</gene>
<accession>A0ABS5K1T7</accession>
<sequence length="101" mass="11435">MSKEKIQKTELQERLQMITSGNHGRKAAIIFDGDVLIQNKPFKRLNYDPVNKGNDFVIELEEYTHTIDAPSDFYLSKDENGVLTAIEVIDNGGKSCSLEFL</sequence>
<dbReference type="EMBL" id="JAGUCO010000040">
    <property type="protein sequence ID" value="MBS2101119.1"/>
    <property type="molecule type" value="Genomic_DNA"/>
</dbReference>
<evidence type="ECO:0000313" key="1">
    <source>
        <dbReference type="EMBL" id="MBS2101119.1"/>
    </source>
</evidence>
<keyword evidence="2" id="KW-1185">Reference proteome</keyword>
<proteinExistence type="predicted"/>
<comment type="caution">
    <text evidence="1">The sequence shown here is derived from an EMBL/GenBank/DDBJ whole genome shotgun (WGS) entry which is preliminary data.</text>
</comment>